<feature type="transmembrane region" description="Helical" evidence="7">
    <location>
        <begin position="100"/>
        <end position="121"/>
    </location>
</feature>
<dbReference type="Gene3D" id="1.20.144.10">
    <property type="entry name" value="Phosphatidic acid phosphatase type 2/haloperoxidase"/>
    <property type="match status" value="2"/>
</dbReference>
<name>A0A193G3J3_9BORD</name>
<keyword evidence="11" id="KW-1185">Reference proteome</keyword>
<dbReference type="InterPro" id="IPR036938">
    <property type="entry name" value="PAP2/HPO_sf"/>
</dbReference>
<organism evidence="10 12">
    <name type="scientific">Bordetella bronchialis</name>
    <dbReference type="NCBI Taxonomy" id="463025"/>
    <lineage>
        <taxon>Bacteria</taxon>
        <taxon>Pseudomonadati</taxon>
        <taxon>Pseudomonadota</taxon>
        <taxon>Betaproteobacteria</taxon>
        <taxon>Burkholderiales</taxon>
        <taxon>Alcaligenaceae</taxon>
        <taxon>Bordetella</taxon>
    </lineage>
</organism>
<dbReference type="STRING" id="463025.BAU08_04755"/>
<keyword evidence="5 7" id="KW-1133">Transmembrane helix</keyword>
<dbReference type="PANTHER" id="PTHR14969">
    <property type="entry name" value="SPHINGOSINE-1-PHOSPHATE PHOSPHOHYDROLASE"/>
    <property type="match status" value="1"/>
</dbReference>
<evidence type="ECO:0000256" key="7">
    <source>
        <dbReference type="SAM" id="Phobius"/>
    </source>
</evidence>
<feature type="transmembrane region" description="Helical" evidence="7">
    <location>
        <begin position="70"/>
        <end position="88"/>
    </location>
</feature>
<feature type="domain" description="Phosphatidic acid phosphatase type 2/haloperoxidase" evidence="8">
    <location>
        <begin position="105"/>
        <end position="216"/>
    </location>
</feature>
<dbReference type="Proteomes" id="UP000091897">
    <property type="component" value="Chromosome"/>
</dbReference>
<evidence type="ECO:0000313" key="12">
    <source>
        <dbReference type="Proteomes" id="UP000092213"/>
    </source>
</evidence>
<dbReference type="KEGG" id="bbro:BAU06_04785"/>
<evidence type="ECO:0000256" key="5">
    <source>
        <dbReference type="ARBA" id="ARBA00022989"/>
    </source>
</evidence>
<keyword evidence="6 7" id="KW-0472">Membrane</keyword>
<dbReference type="EMBL" id="CP016171">
    <property type="protein sequence ID" value="ANN74567.1"/>
    <property type="molecule type" value="Genomic_DNA"/>
</dbReference>
<evidence type="ECO:0000313" key="10">
    <source>
        <dbReference type="EMBL" id="ANN74567.1"/>
    </source>
</evidence>
<evidence type="ECO:0000256" key="2">
    <source>
        <dbReference type="ARBA" id="ARBA00022475"/>
    </source>
</evidence>
<dbReference type="SMART" id="SM00014">
    <property type="entry name" value="acidPPc"/>
    <property type="match status" value="1"/>
</dbReference>
<dbReference type="EMBL" id="CP016170">
    <property type="protein sequence ID" value="ANN69421.1"/>
    <property type="molecule type" value="Genomic_DNA"/>
</dbReference>
<dbReference type="SUPFAM" id="SSF48317">
    <property type="entry name" value="Acid phosphatase/Vanadium-dependent haloperoxidase"/>
    <property type="match status" value="1"/>
</dbReference>
<dbReference type="Pfam" id="PF01569">
    <property type="entry name" value="PAP2"/>
    <property type="match status" value="1"/>
</dbReference>
<feature type="transmembrane region" description="Helical" evidence="7">
    <location>
        <begin position="155"/>
        <end position="172"/>
    </location>
</feature>
<evidence type="ECO:0000256" key="6">
    <source>
        <dbReference type="ARBA" id="ARBA00023136"/>
    </source>
</evidence>
<accession>A0A193G3J3</accession>
<dbReference type="GO" id="GO:0016787">
    <property type="term" value="F:hydrolase activity"/>
    <property type="evidence" value="ECO:0007669"/>
    <property type="project" value="UniProtKB-KW"/>
</dbReference>
<proteinExistence type="predicted"/>
<reference evidence="11 12" key="1">
    <citation type="submission" date="2016-06" db="EMBL/GenBank/DDBJ databases">
        <title>Complete genome sequences of Bordetella bronchialis and Bordetella flabilis.</title>
        <authorList>
            <person name="LiPuma J.J."/>
            <person name="Spilker T."/>
        </authorList>
    </citation>
    <scope>NUCLEOTIDE SEQUENCE [LARGE SCALE GENOMIC DNA]</scope>
    <source>
        <strain evidence="10 12">AU17976</strain>
        <strain evidence="9 11">AU3182</strain>
    </source>
</reference>
<protein>
    <recommendedName>
        <fullName evidence="8">Phosphatidic acid phosphatase type 2/haloperoxidase domain-containing protein</fullName>
    </recommendedName>
</protein>
<dbReference type="InterPro" id="IPR000326">
    <property type="entry name" value="PAP2/HPO"/>
</dbReference>
<evidence type="ECO:0000313" key="11">
    <source>
        <dbReference type="Proteomes" id="UP000091897"/>
    </source>
</evidence>
<gene>
    <name evidence="9" type="ORF">BAU06_04785</name>
    <name evidence="10" type="ORF">BAU08_04755</name>
</gene>
<evidence type="ECO:0000256" key="3">
    <source>
        <dbReference type="ARBA" id="ARBA00022692"/>
    </source>
</evidence>
<dbReference type="GO" id="GO:0005886">
    <property type="term" value="C:plasma membrane"/>
    <property type="evidence" value="ECO:0007669"/>
    <property type="project" value="UniProtKB-SubCell"/>
</dbReference>
<keyword evidence="4" id="KW-0378">Hydrolase</keyword>
<keyword evidence="2" id="KW-1003">Cell membrane</keyword>
<sequence length="242" mass="26615">MRGDAAGNKAARRAHARNRWLAGSILGLLAIGVLFLFVDLPLSRFMQAHVPPAVDNAFEWIGEIGDSDNYAWVVLAVYIAALVALRRGREAAWPGGYERVVRGSLLLMAAWIVGGIVTGLLKQTVARARPEVFFEQGFYGLGHAFQGKPFNSFPSSHALTAFVLAAAISVVAPRWRWAIYTVAILAAVSRVVNLDHFASDVTASALIAIAAVHALKPWFLDPAYTWPTRLPWQWRRRDDKNA</sequence>
<evidence type="ECO:0000256" key="4">
    <source>
        <dbReference type="ARBA" id="ARBA00022801"/>
    </source>
</evidence>
<evidence type="ECO:0000256" key="1">
    <source>
        <dbReference type="ARBA" id="ARBA00004651"/>
    </source>
</evidence>
<comment type="subcellular location">
    <subcellularLocation>
        <location evidence="1">Cell membrane</location>
        <topology evidence="1">Multi-pass membrane protein</topology>
    </subcellularLocation>
</comment>
<evidence type="ECO:0000313" key="9">
    <source>
        <dbReference type="EMBL" id="ANN69421.1"/>
    </source>
</evidence>
<feature type="transmembrane region" description="Helical" evidence="7">
    <location>
        <begin position="20"/>
        <end position="38"/>
    </location>
</feature>
<dbReference type="Proteomes" id="UP000092213">
    <property type="component" value="Chromosome"/>
</dbReference>
<evidence type="ECO:0000259" key="8">
    <source>
        <dbReference type="SMART" id="SM00014"/>
    </source>
</evidence>
<dbReference type="PANTHER" id="PTHR14969:SF62">
    <property type="entry name" value="DECAPRENYLPHOSPHORYL-5-PHOSPHORIBOSE PHOSPHATASE RV3807C-RELATED"/>
    <property type="match status" value="1"/>
</dbReference>
<keyword evidence="3 7" id="KW-0812">Transmembrane</keyword>
<dbReference type="AlphaFoldDB" id="A0A193G3J3"/>